<protein>
    <submittedName>
        <fullName evidence="2">Uncharacterized iron-regulated membrane protein</fullName>
    </submittedName>
</protein>
<dbReference type="Pfam" id="PF03929">
    <property type="entry name" value="PepSY_TM"/>
    <property type="match status" value="1"/>
</dbReference>
<dbReference type="PANTHER" id="PTHR34219:SF4">
    <property type="entry name" value="PEPSY DOMAIN-CONTAINING PROTEIN"/>
    <property type="match status" value="1"/>
</dbReference>
<evidence type="ECO:0000313" key="2">
    <source>
        <dbReference type="EMBL" id="SEO89022.1"/>
    </source>
</evidence>
<proteinExistence type="predicted"/>
<feature type="transmembrane region" description="Helical" evidence="1">
    <location>
        <begin position="383"/>
        <end position="401"/>
    </location>
</feature>
<evidence type="ECO:0000313" key="3">
    <source>
        <dbReference type="Proteomes" id="UP000199657"/>
    </source>
</evidence>
<name>A0A1H8TDN4_9GAMM</name>
<dbReference type="InterPro" id="IPR005625">
    <property type="entry name" value="PepSY-ass_TM"/>
</dbReference>
<dbReference type="EMBL" id="FOEG01000004">
    <property type="protein sequence ID" value="SEO89022.1"/>
    <property type="molecule type" value="Genomic_DNA"/>
</dbReference>
<keyword evidence="3" id="KW-1185">Reference proteome</keyword>
<dbReference type="Proteomes" id="UP000199657">
    <property type="component" value="Unassembled WGS sequence"/>
</dbReference>
<accession>A0A1H8TDN4</accession>
<dbReference type="OrthoDB" id="9776609at2"/>
<dbReference type="AlphaFoldDB" id="A0A1H8TDN4"/>
<sequence>MTGAFRESMAWLHTWAGVCVGWILYFVFVTGTLGYFAVEIDQWMTPERPVAAVTVDAASAADTGVRRLLEVAPDAERWTITPPGHRENPDLQVAWSGADPGRETEILHAETGEPADYRETAGGSTLYRMHYQLAYLPRTAASWIVGAAALAMLVVLLAGVVIHRHLFRDAFTLRTGKGLRTWLDAHTLAGVLALPFHLMITYSGLVLLGVTYMSVVVAAGYGSGADGRQAFFSERSESVRHISAAGEQATLAEIAPLVQQAESRWGDDSVGRITIQNPGDAEARVAVARHTERPLRTREQLVFDGVSGELVDHHTPPVSAAHGVRDVLVGLHEGRFAQPILRWLYVLCGFAGAAMVATGLVLWTTKRRQQRRAATGVALVERLNVAVVAGLPIGVLSYFLANRLLPVGLDGRADWEVHAMFIVWAAAFAHAAARPPGRAWVEQIGAGAVLAALLPMVNFLTTDIHLGRALAGGNWVLAGVDGTALAFSALLAGLLIRSRRRAADNAAASARRRGGMRGGVQGGGK</sequence>
<feature type="transmembrane region" description="Helical" evidence="1">
    <location>
        <begin position="140"/>
        <end position="162"/>
    </location>
</feature>
<reference evidence="2 3" key="1">
    <citation type="submission" date="2016-10" db="EMBL/GenBank/DDBJ databases">
        <authorList>
            <person name="de Groot N.N."/>
        </authorList>
    </citation>
    <scope>NUCLEOTIDE SEQUENCE [LARGE SCALE GENOMIC DNA]</scope>
    <source>
        <strain evidence="2 3">CGMCC 1.6291</strain>
    </source>
</reference>
<gene>
    <name evidence="2" type="ORF">SAMN04488052_10488</name>
</gene>
<feature type="transmembrane region" description="Helical" evidence="1">
    <location>
        <begin position="444"/>
        <end position="461"/>
    </location>
</feature>
<dbReference type="STRING" id="406100.SAMN04488052_10488"/>
<feature type="transmembrane region" description="Helical" evidence="1">
    <location>
        <begin position="413"/>
        <end position="432"/>
    </location>
</feature>
<feature type="transmembrane region" description="Helical" evidence="1">
    <location>
        <begin position="12"/>
        <end position="38"/>
    </location>
</feature>
<keyword evidence="1" id="KW-0812">Transmembrane</keyword>
<dbReference type="PANTHER" id="PTHR34219">
    <property type="entry name" value="IRON-REGULATED INNER MEMBRANE PROTEIN-RELATED"/>
    <property type="match status" value="1"/>
</dbReference>
<feature type="transmembrane region" description="Helical" evidence="1">
    <location>
        <begin position="343"/>
        <end position="363"/>
    </location>
</feature>
<evidence type="ECO:0000256" key="1">
    <source>
        <dbReference type="SAM" id="Phobius"/>
    </source>
</evidence>
<feature type="transmembrane region" description="Helical" evidence="1">
    <location>
        <begin position="473"/>
        <end position="496"/>
    </location>
</feature>
<keyword evidence="1" id="KW-0472">Membrane</keyword>
<organism evidence="2 3">
    <name type="scientific">Aquisalimonas asiatica</name>
    <dbReference type="NCBI Taxonomy" id="406100"/>
    <lineage>
        <taxon>Bacteria</taxon>
        <taxon>Pseudomonadati</taxon>
        <taxon>Pseudomonadota</taxon>
        <taxon>Gammaproteobacteria</taxon>
        <taxon>Chromatiales</taxon>
        <taxon>Ectothiorhodospiraceae</taxon>
        <taxon>Aquisalimonas</taxon>
    </lineage>
</organism>
<keyword evidence="1" id="KW-1133">Transmembrane helix</keyword>